<name>A0AAW0S9M6_SCYPA</name>
<protein>
    <submittedName>
        <fullName evidence="1">Uncharacterized protein</fullName>
    </submittedName>
</protein>
<feature type="non-terminal residue" evidence="1">
    <location>
        <position position="1"/>
    </location>
</feature>
<comment type="caution">
    <text evidence="1">The sequence shown here is derived from an EMBL/GenBank/DDBJ whole genome shotgun (WGS) entry which is preliminary data.</text>
</comment>
<gene>
    <name evidence="1" type="ORF">O3P69_020967</name>
</gene>
<keyword evidence="2" id="KW-1185">Reference proteome</keyword>
<dbReference type="EMBL" id="JARAKH010006389">
    <property type="protein sequence ID" value="KAK8371968.1"/>
    <property type="molecule type" value="Genomic_DNA"/>
</dbReference>
<proteinExistence type="predicted"/>
<reference evidence="1 2" key="1">
    <citation type="submission" date="2023-03" db="EMBL/GenBank/DDBJ databases">
        <title>High-quality genome of Scylla paramamosain provides insights in environmental adaptation.</title>
        <authorList>
            <person name="Zhang L."/>
        </authorList>
    </citation>
    <scope>NUCLEOTIDE SEQUENCE [LARGE SCALE GENOMIC DNA]</scope>
    <source>
        <strain evidence="1">LZ_2023a</strain>
        <tissue evidence="1">Muscle</tissue>
    </source>
</reference>
<organism evidence="1 2">
    <name type="scientific">Scylla paramamosain</name>
    <name type="common">Mud crab</name>
    <dbReference type="NCBI Taxonomy" id="85552"/>
    <lineage>
        <taxon>Eukaryota</taxon>
        <taxon>Metazoa</taxon>
        <taxon>Ecdysozoa</taxon>
        <taxon>Arthropoda</taxon>
        <taxon>Crustacea</taxon>
        <taxon>Multicrustacea</taxon>
        <taxon>Malacostraca</taxon>
        <taxon>Eumalacostraca</taxon>
        <taxon>Eucarida</taxon>
        <taxon>Decapoda</taxon>
        <taxon>Pleocyemata</taxon>
        <taxon>Brachyura</taxon>
        <taxon>Eubrachyura</taxon>
        <taxon>Portunoidea</taxon>
        <taxon>Portunidae</taxon>
        <taxon>Portuninae</taxon>
        <taxon>Scylla</taxon>
    </lineage>
</organism>
<evidence type="ECO:0000313" key="1">
    <source>
        <dbReference type="EMBL" id="KAK8371968.1"/>
    </source>
</evidence>
<dbReference type="AlphaFoldDB" id="A0AAW0S9M6"/>
<accession>A0AAW0S9M6</accession>
<evidence type="ECO:0000313" key="2">
    <source>
        <dbReference type="Proteomes" id="UP001487740"/>
    </source>
</evidence>
<dbReference type="Proteomes" id="UP001487740">
    <property type="component" value="Unassembled WGS sequence"/>
</dbReference>
<sequence length="91" mass="10471">NPTPDESLGFIWRPATADELQHLSLTPTPAMKGDTRREVRAFWETLPTKQNLLLHPEKVVPIPQDQTNGSAHAEHKAAFKRLRKWKHKDEL</sequence>